<comment type="caution">
    <text evidence="1">The sequence shown here is derived from an EMBL/GenBank/DDBJ whole genome shotgun (WGS) entry which is preliminary data.</text>
</comment>
<dbReference type="AlphaFoldDB" id="A0A1W9KXX8"/>
<sequence length="289" mass="31298">MNWLLWLGLAAGLLWVAAAGLSAFGSARWDKRLQALASRLEAARIRHTAGPPMRFDAAELTGLPAPVQRYFRAVLTDGQPIISAATLEMRGRINLSATAGQWKPFTSWQRVITRRSGFLWAARVAIFPGVPVRVVDSYIAGQGLLQAAVLGLFPVADASGGGEIARGECLRFFAEAGWYPTALLPSQGVLWTAVDDTSANATLVDGPLTLTLLFRFNADGLIDSFCAEARGAGAGKDMVMLPWEGNWSNYQRRDGMLVPLTGEVAWMRPAGRKAYFHGTVTSLAYEWAV</sequence>
<dbReference type="InterPro" id="IPR054213">
    <property type="entry name" value="DUF6920"/>
</dbReference>
<proteinExistence type="predicted"/>
<dbReference type="EMBL" id="MTEI01000002">
    <property type="protein sequence ID" value="OQW89507.1"/>
    <property type="molecule type" value="Genomic_DNA"/>
</dbReference>
<name>A0A1W9KXX8_9BURK</name>
<gene>
    <name evidence="1" type="ORF">BWK72_03365</name>
</gene>
<reference evidence="1 2" key="1">
    <citation type="submission" date="2017-01" db="EMBL/GenBank/DDBJ databases">
        <title>Novel large sulfur bacteria in the metagenomes of groundwater-fed chemosynthetic microbial mats in the Lake Huron basin.</title>
        <authorList>
            <person name="Sharrar A.M."/>
            <person name="Flood B.E."/>
            <person name="Bailey J.V."/>
            <person name="Jones D.S."/>
            <person name="Biddanda B."/>
            <person name="Ruberg S.A."/>
            <person name="Marcus D.N."/>
            <person name="Dick G.J."/>
        </authorList>
    </citation>
    <scope>NUCLEOTIDE SEQUENCE [LARGE SCALE GENOMIC DNA]</scope>
    <source>
        <strain evidence="1">A7</strain>
    </source>
</reference>
<evidence type="ECO:0000313" key="2">
    <source>
        <dbReference type="Proteomes" id="UP000192505"/>
    </source>
</evidence>
<evidence type="ECO:0000313" key="1">
    <source>
        <dbReference type="EMBL" id="OQW89507.1"/>
    </source>
</evidence>
<dbReference type="Proteomes" id="UP000192505">
    <property type="component" value="Unassembled WGS sequence"/>
</dbReference>
<organism evidence="1 2">
    <name type="scientific">Rhodoferax ferrireducens</name>
    <dbReference type="NCBI Taxonomy" id="192843"/>
    <lineage>
        <taxon>Bacteria</taxon>
        <taxon>Pseudomonadati</taxon>
        <taxon>Pseudomonadota</taxon>
        <taxon>Betaproteobacteria</taxon>
        <taxon>Burkholderiales</taxon>
        <taxon>Comamonadaceae</taxon>
        <taxon>Rhodoferax</taxon>
    </lineage>
</organism>
<protein>
    <submittedName>
        <fullName evidence="1">Uncharacterized protein</fullName>
    </submittedName>
</protein>
<dbReference type="Pfam" id="PF21900">
    <property type="entry name" value="DUF6920"/>
    <property type="match status" value="1"/>
</dbReference>
<accession>A0A1W9KXX8</accession>